<dbReference type="EMBL" id="JAEMNV010000002">
    <property type="protein sequence ID" value="MBJ8338446.1"/>
    <property type="molecule type" value="Genomic_DNA"/>
</dbReference>
<feature type="domain" description="DUF1707" evidence="2">
    <location>
        <begin position="7"/>
        <end position="59"/>
    </location>
</feature>
<reference evidence="3" key="1">
    <citation type="submission" date="2020-12" db="EMBL/GenBank/DDBJ databases">
        <title>Antrihabitans popcorni sp. nov. and Antrihabitans auranticaus sp. nov., isolated from a larva cave.</title>
        <authorList>
            <person name="Lee S.D."/>
            <person name="Kim I.S."/>
        </authorList>
    </citation>
    <scope>NUCLEOTIDE SEQUENCE</scope>
    <source>
        <strain evidence="3">YC3-6</strain>
    </source>
</reference>
<keyword evidence="1" id="KW-0812">Transmembrane</keyword>
<keyword evidence="4" id="KW-1185">Reference proteome</keyword>
<accession>A0A934U1U1</accession>
<organism evidence="3 4">
    <name type="scientific">Antrihabitans stalagmiti</name>
    <dbReference type="NCBI Taxonomy" id="2799499"/>
    <lineage>
        <taxon>Bacteria</taxon>
        <taxon>Bacillati</taxon>
        <taxon>Actinomycetota</taxon>
        <taxon>Actinomycetes</taxon>
        <taxon>Mycobacteriales</taxon>
        <taxon>Nocardiaceae</taxon>
        <taxon>Antrihabitans</taxon>
    </lineage>
</organism>
<dbReference type="PANTHER" id="PTHR40763:SF5">
    <property type="entry name" value="MEMBRANE PROTEIN"/>
    <property type="match status" value="1"/>
</dbReference>
<gene>
    <name evidence="3" type="ORF">JGU71_06095</name>
</gene>
<evidence type="ECO:0000313" key="3">
    <source>
        <dbReference type="EMBL" id="MBJ8338446.1"/>
    </source>
</evidence>
<evidence type="ECO:0000259" key="2">
    <source>
        <dbReference type="Pfam" id="PF08044"/>
    </source>
</evidence>
<keyword evidence="1" id="KW-0472">Membrane</keyword>
<proteinExistence type="predicted"/>
<dbReference type="PANTHER" id="PTHR40763">
    <property type="entry name" value="MEMBRANE PROTEIN-RELATED"/>
    <property type="match status" value="1"/>
</dbReference>
<keyword evidence="1" id="KW-1133">Transmembrane helix</keyword>
<evidence type="ECO:0000313" key="4">
    <source>
        <dbReference type="Proteomes" id="UP000655868"/>
    </source>
</evidence>
<comment type="caution">
    <text evidence="3">The sequence shown here is derived from an EMBL/GenBank/DDBJ whole genome shotgun (WGS) entry which is preliminary data.</text>
</comment>
<dbReference type="Proteomes" id="UP000655868">
    <property type="component" value="Unassembled WGS sequence"/>
</dbReference>
<dbReference type="RefSeq" id="WP_199703135.1">
    <property type="nucleotide sequence ID" value="NZ_JAEMNV010000002.1"/>
</dbReference>
<name>A0A934U1U1_9NOCA</name>
<sequence length="121" mass="13087">MGDEPEIRVGTAEREDALSRLSEHFSAGRLSVAEFDERSAVVTAARTKGELEGVFADLPSAVPATAGSPATQSRWDWLGAIVAVTPILAVVLFFVFDSWYWFLLVPAVPALIEGGRRVVKN</sequence>
<feature type="transmembrane region" description="Helical" evidence="1">
    <location>
        <begin position="77"/>
        <end position="96"/>
    </location>
</feature>
<dbReference type="Pfam" id="PF08044">
    <property type="entry name" value="DUF1707"/>
    <property type="match status" value="1"/>
</dbReference>
<dbReference type="InterPro" id="IPR012551">
    <property type="entry name" value="DUF1707_SHOCT-like"/>
</dbReference>
<evidence type="ECO:0000256" key="1">
    <source>
        <dbReference type="SAM" id="Phobius"/>
    </source>
</evidence>
<protein>
    <submittedName>
        <fullName evidence="3">DUF1707 domain-containing protein</fullName>
    </submittedName>
</protein>
<dbReference type="AlphaFoldDB" id="A0A934U1U1"/>